<evidence type="ECO:0000256" key="4">
    <source>
        <dbReference type="ARBA" id="ARBA00022553"/>
    </source>
</evidence>
<keyword evidence="7" id="KW-0418">Kinase</keyword>
<dbReference type="InterPro" id="IPR004358">
    <property type="entry name" value="Sig_transdc_His_kin-like_C"/>
</dbReference>
<feature type="transmembrane region" description="Helical" evidence="10">
    <location>
        <begin position="127"/>
        <end position="147"/>
    </location>
</feature>
<dbReference type="InterPro" id="IPR003660">
    <property type="entry name" value="HAMP_dom"/>
</dbReference>
<evidence type="ECO:0000256" key="8">
    <source>
        <dbReference type="ARBA" id="ARBA00022840"/>
    </source>
</evidence>
<dbReference type="AlphaFoldDB" id="A0AAW9RCG4"/>
<evidence type="ECO:0000259" key="12">
    <source>
        <dbReference type="PROSITE" id="PS50885"/>
    </source>
</evidence>
<dbReference type="Gene3D" id="3.30.450.20">
    <property type="entry name" value="PAS domain"/>
    <property type="match status" value="1"/>
</dbReference>
<dbReference type="InterPro" id="IPR036097">
    <property type="entry name" value="HisK_dim/P_sf"/>
</dbReference>
<evidence type="ECO:0000313" key="13">
    <source>
        <dbReference type="EMBL" id="MEJ8569545.1"/>
    </source>
</evidence>
<keyword evidence="5" id="KW-0808">Transferase</keyword>
<evidence type="ECO:0000256" key="10">
    <source>
        <dbReference type="SAM" id="Phobius"/>
    </source>
</evidence>
<dbReference type="GO" id="GO:0000156">
    <property type="term" value="F:phosphorelay response regulator activity"/>
    <property type="evidence" value="ECO:0007669"/>
    <property type="project" value="TreeGrafter"/>
</dbReference>
<dbReference type="PANTHER" id="PTHR42878:SF7">
    <property type="entry name" value="SENSOR HISTIDINE KINASE GLRK"/>
    <property type="match status" value="1"/>
</dbReference>
<keyword evidence="14" id="KW-1185">Reference proteome</keyword>
<keyword evidence="10" id="KW-1133">Transmembrane helix</keyword>
<name>A0AAW9RCG4_9GAMM</name>
<dbReference type="SUPFAM" id="SSF55874">
    <property type="entry name" value="ATPase domain of HSP90 chaperone/DNA topoisomerase II/histidine kinase"/>
    <property type="match status" value="1"/>
</dbReference>
<feature type="domain" description="Histidine kinase" evidence="11">
    <location>
        <begin position="539"/>
        <end position="755"/>
    </location>
</feature>
<dbReference type="Gene3D" id="1.10.287.130">
    <property type="match status" value="1"/>
</dbReference>
<dbReference type="InterPro" id="IPR036890">
    <property type="entry name" value="HATPase_C_sf"/>
</dbReference>
<feature type="domain" description="HAMP" evidence="12">
    <location>
        <begin position="350"/>
        <end position="402"/>
    </location>
</feature>
<dbReference type="GO" id="GO:0005524">
    <property type="term" value="F:ATP binding"/>
    <property type="evidence" value="ECO:0007669"/>
    <property type="project" value="UniProtKB-KW"/>
</dbReference>
<keyword evidence="6" id="KW-0547">Nucleotide-binding</keyword>
<dbReference type="Gene3D" id="6.10.340.10">
    <property type="match status" value="1"/>
</dbReference>
<dbReference type="PANTHER" id="PTHR42878">
    <property type="entry name" value="TWO-COMPONENT HISTIDINE KINASE"/>
    <property type="match status" value="1"/>
</dbReference>
<accession>A0AAW9RCG4</accession>
<proteinExistence type="predicted"/>
<gene>
    <name evidence="13" type="ORF">V3330_18100</name>
</gene>
<keyword evidence="10" id="KW-0472">Membrane</keyword>
<dbReference type="CDD" id="cd00082">
    <property type="entry name" value="HisKA"/>
    <property type="match status" value="1"/>
</dbReference>
<reference evidence="13 14" key="1">
    <citation type="submission" date="2024-02" db="EMBL/GenBank/DDBJ databases">
        <title>A novel Wenzhouxiangellaceae bacterium, isolated from coastal sediments.</title>
        <authorList>
            <person name="Du Z.-J."/>
            <person name="Ye Y.-Q."/>
            <person name="Zhang X.-Y."/>
        </authorList>
    </citation>
    <scope>NUCLEOTIDE SEQUENCE [LARGE SCALE GENOMIC DNA]</scope>
    <source>
        <strain evidence="13 14">CH-27</strain>
    </source>
</reference>
<evidence type="ECO:0000256" key="3">
    <source>
        <dbReference type="ARBA" id="ARBA00012438"/>
    </source>
</evidence>
<dbReference type="SUPFAM" id="SSF158472">
    <property type="entry name" value="HAMP domain-like"/>
    <property type="match status" value="1"/>
</dbReference>
<evidence type="ECO:0000259" key="11">
    <source>
        <dbReference type="PROSITE" id="PS50109"/>
    </source>
</evidence>
<evidence type="ECO:0000313" key="14">
    <source>
        <dbReference type="Proteomes" id="UP001359886"/>
    </source>
</evidence>
<dbReference type="PIRSF" id="PIRSF037532">
    <property type="entry name" value="STHK_NtrY"/>
    <property type="match status" value="1"/>
</dbReference>
<feature type="transmembrane region" description="Helical" evidence="10">
    <location>
        <begin position="46"/>
        <end position="67"/>
    </location>
</feature>
<dbReference type="GO" id="GO:0030295">
    <property type="term" value="F:protein kinase activator activity"/>
    <property type="evidence" value="ECO:0007669"/>
    <property type="project" value="TreeGrafter"/>
</dbReference>
<evidence type="ECO:0000256" key="9">
    <source>
        <dbReference type="ARBA" id="ARBA00023012"/>
    </source>
</evidence>
<dbReference type="EMBL" id="JAZHOG010000015">
    <property type="protein sequence ID" value="MEJ8569545.1"/>
    <property type="molecule type" value="Genomic_DNA"/>
</dbReference>
<evidence type="ECO:0000256" key="7">
    <source>
        <dbReference type="ARBA" id="ARBA00022777"/>
    </source>
</evidence>
<sequence>MAARLRLAGGSGALAGADVTGADTRARDPRDKSTPRRSLRQMAWRTLPPAALLVALLAALLLVGGVLPEGDGTAAALLDEYYLWVLGIAAVALLALFWSIVSRLISLIRKVRNATPGARLSARWVRNFLILSLPPALIVYFFSAWFLTSSIDSWFDVEVERALEDSLALGQEFLDTRTLEVRNQLLEISDEIQLLQDDGEALRRRLLSRVRATGPVELSVLEPDGAYVATATIDPLIGLPERPGDFALLQASDRGEYAAAEPTGDGSLQIRVIVRMPAPYPGRSPRLLQAIYPLPADITALTGSVEQEYYRYQNVAYLRESLKQSFLLILSLVLLLTILLAILAALNAARRMVAPLSRLSAATRDVAGGDFDRQVEAGERDEIGFLVASFNDMTQALKRASQSAEESRAKLQAQGDYLETVLGSLSSGVLTLDASEQVLRANAACRAILGLDGLAPGGRLGDLIASTPGLEPFADAIRQQTERGRTTWQQEIRLQRDGAPLVLLARGSRLQDGMVIVFDDVTVLNLAQREAAWAEAARRLAHEVKNPLTPIRLAAERLRMKLADKLEADDSRVLDRAADTIVAQVEALRTLVDAFGDYAREPVLSRDPVRLDELIREVVALYQQGDTAGSFELDLRPGPDGLAADSGRLRQMLHNLIRNAREAGGDSVPNIRISTTMKSFEGQSWLKLEIEDSGPGFPAEILERPFEPHVSRKSGGSGLGLAICRKIVTEHDGRITLANAEHGAGRVTILLPLEVGASNAPPPHSGTAQ</sequence>
<keyword evidence="9" id="KW-0902">Two-component regulatory system</keyword>
<feature type="transmembrane region" description="Helical" evidence="10">
    <location>
        <begin position="82"/>
        <end position="106"/>
    </location>
</feature>
<dbReference type="CDD" id="cd06225">
    <property type="entry name" value="HAMP"/>
    <property type="match status" value="1"/>
</dbReference>
<dbReference type="SUPFAM" id="SSF47384">
    <property type="entry name" value="Homodimeric domain of signal transducing histidine kinase"/>
    <property type="match status" value="1"/>
</dbReference>
<dbReference type="Proteomes" id="UP001359886">
    <property type="component" value="Unassembled WGS sequence"/>
</dbReference>
<dbReference type="SMART" id="SM00388">
    <property type="entry name" value="HisKA"/>
    <property type="match status" value="1"/>
</dbReference>
<dbReference type="GO" id="GO:0016020">
    <property type="term" value="C:membrane"/>
    <property type="evidence" value="ECO:0007669"/>
    <property type="project" value="UniProtKB-SubCell"/>
</dbReference>
<dbReference type="Pfam" id="PF00672">
    <property type="entry name" value="HAMP"/>
    <property type="match status" value="1"/>
</dbReference>
<dbReference type="SMART" id="SM00387">
    <property type="entry name" value="HATPase_c"/>
    <property type="match status" value="1"/>
</dbReference>
<comment type="subcellular location">
    <subcellularLocation>
        <location evidence="2">Membrane</location>
    </subcellularLocation>
</comment>
<dbReference type="RefSeq" id="WP_354696868.1">
    <property type="nucleotide sequence ID" value="NZ_JAZHOG010000015.1"/>
</dbReference>
<evidence type="ECO:0000256" key="5">
    <source>
        <dbReference type="ARBA" id="ARBA00022679"/>
    </source>
</evidence>
<protein>
    <recommendedName>
        <fullName evidence="3">histidine kinase</fullName>
        <ecNumber evidence="3">2.7.13.3</ecNumber>
    </recommendedName>
</protein>
<feature type="transmembrane region" description="Helical" evidence="10">
    <location>
        <begin position="326"/>
        <end position="349"/>
    </location>
</feature>
<dbReference type="SUPFAM" id="SSF55785">
    <property type="entry name" value="PYP-like sensor domain (PAS domain)"/>
    <property type="match status" value="1"/>
</dbReference>
<dbReference type="SMART" id="SM00304">
    <property type="entry name" value="HAMP"/>
    <property type="match status" value="1"/>
</dbReference>
<dbReference type="EC" id="2.7.13.3" evidence="3"/>
<evidence type="ECO:0000256" key="2">
    <source>
        <dbReference type="ARBA" id="ARBA00004370"/>
    </source>
</evidence>
<dbReference type="PRINTS" id="PR00344">
    <property type="entry name" value="BCTRLSENSOR"/>
</dbReference>
<dbReference type="PROSITE" id="PS50109">
    <property type="entry name" value="HIS_KIN"/>
    <property type="match status" value="1"/>
</dbReference>
<dbReference type="InterPro" id="IPR003594">
    <property type="entry name" value="HATPase_dom"/>
</dbReference>
<dbReference type="InterPro" id="IPR017232">
    <property type="entry name" value="NtrY"/>
</dbReference>
<dbReference type="PROSITE" id="PS50885">
    <property type="entry name" value="HAMP"/>
    <property type="match status" value="1"/>
</dbReference>
<evidence type="ECO:0000256" key="6">
    <source>
        <dbReference type="ARBA" id="ARBA00022741"/>
    </source>
</evidence>
<dbReference type="GO" id="GO:0000155">
    <property type="term" value="F:phosphorelay sensor kinase activity"/>
    <property type="evidence" value="ECO:0007669"/>
    <property type="project" value="InterPro"/>
</dbReference>
<dbReference type="InterPro" id="IPR005467">
    <property type="entry name" value="His_kinase_dom"/>
</dbReference>
<dbReference type="InterPro" id="IPR050351">
    <property type="entry name" value="BphY/WalK/GraS-like"/>
</dbReference>
<dbReference type="Pfam" id="PF00512">
    <property type="entry name" value="HisKA"/>
    <property type="match status" value="1"/>
</dbReference>
<keyword evidence="8 13" id="KW-0067">ATP-binding</keyword>
<evidence type="ECO:0000256" key="1">
    <source>
        <dbReference type="ARBA" id="ARBA00000085"/>
    </source>
</evidence>
<comment type="catalytic activity">
    <reaction evidence="1">
        <text>ATP + protein L-histidine = ADP + protein N-phospho-L-histidine.</text>
        <dbReference type="EC" id="2.7.13.3"/>
    </reaction>
</comment>
<dbReference type="InterPro" id="IPR003661">
    <property type="entry name" value="HisK_dim/P_dom"/>
</dbReference>
<organism evidence="13 14">
    <name type="scientific">Elongatibacter sediminis</name>
    <dbReference type="NCBI Taxonomy" id="3119006"/>
    <lineage>
        <taxon>Bacteria</taxon>
        <taxon>Pseudomonadati</taxon>
        <taxon>Pseudomonadota</taxon>
        <taxon>Gammaproteobacteria</taxon>
        <taxon>Chromatiales</taxon>
        <taxon>Wenzhouxiangellaceae</taxon>
        <taxon>Elongatibacter</taxon>
    </lineage>
</organism>
<dbReference type="Gene3D" id="3.30.565.10">
    <property type="entry name" value="Histidine kinase-like ATPase, C-terminal domain"/>
    <property type="match status" value="1"/>
</dbReference>
<dbReference type="InterPro" id="IPR035965">
    <property type="entry name" value="PAS-like_dom_sf"/>
</dbReference>
<comment type="caution">
    <text evidence="13">The sequence shown here is derived from an EMBL/GenBank/DDBJ whole genome shotgun (WGS) entry which is preliminary data.</text>
</comment>
<dbReference type="GO" id="GO:0007234">
    <property type="term" value="P:osmosensory signaling via phosphorelay pathway"/>
    <property type="evidence" value="ECO:0007669"/>
    <property type="project" value="TreeGrafter"/>
</dbReference>
<keyword evidence="4" id="KW-0597">Phosphoprotein</keyword>
<keyword evidence="10" id="KW-0812">Transmembrane</keyword>
<dbReference type="Pfam" id="PF02518">
    <property type="entry name" value="HATPase_c"/>
    <property type="match status" value="1"/>
</dbReference>